<gene>
    <name evidence="1" type="ORF">MRATA1EN22A_LOCUS30217</name>
</gene>
<evidence type="ECO:0000313" key="2">
    <source>
        <dbReference type="Proteomes" id="UP001162501"/>
    </source>
</evidence>
<proteinExistence type="predicted"/>
<name>A0ACB1KI23_RANTA</name>
<dbReference type="EMBL" id="CATOBB020001088">
    <property type="protein sequence ID" value="CAM9232496.1"/>
    <property type="molecule type" value="Genomic_DNA"/>
</dbReference>
<comment type="caution">
    <text evidence="1">The sequence shown here is derived from an EMBL/GenBank/DDBJ whole genome shotgun (WGS) entry which is preliminary data.</text>
</comment>
<protein>
    <submittedName>
        <fullName evidence="1">Uncharacterized protein</fullName>
    </submittedName>
</protein>
<feature type="non-terminal residue" evidence="1">
    <location>
        <position position="1"/>
    </location>
</feature>
<evidence type="ECO:0000313" key="1">
    <source>
        <dbReference type="EMBL" id="CAM9232496.1"/>
    </source>
</evidence>
<accession>A0ACB1KI23</accession>
<dbReference type="Proteomes" id="UP001162501">
    <property type="component" value="Unassembled WGS sequence"/>
</dbReference>
<sequence>APAGLRRRPRGGSEARRWLRGPRAAGSGGPGSQRPPGQPGPGGSREPEGQARRVLAGGDGVRGRGGVGRPESGRGSSGSGRARGP</sequence>
<reference evidence="1" key="1">
    <citation type="submission" date="2025-03" db="EMBL/GenBank/DDBJ databases">
        <authorList>
            <consortium name="ELIXIR-Norway"/>
            <consortium name="Elixir Norway"/>
        </authorList>
    </citation>
    <scope>NUCLEOTIDE SEQUENCE</scope>
</reference>
<feature type="non-terminal residue" evidence="1">
    <location>
        <position position="85"/>
    </location>
</feature>
<organism evidence="1 2">
    <name type="scientific">Rangifer tarandus platyrhynchus</name>
    <name type="common">Svalbard reindeer</name>
    <dbReference type="NCBI Taxonomy" id="3082113"/>
    <lineage>
        <taxon>Eukaryota</taxon>
        <taxon>Metazoa</taxon>
        <taxon>Chordata</taxon>
        <taxon>Craniata</taxon>
        <taxon>Vertebrata</taxon>
        <taxon>Euteleostomi</taxon>
        <taxon>Mammalia</taxon>
        <taxon>Eutheria</taxon>
        <taxon>Laurasiatheria</taxon>
        <taxon>Artiodactyla</taxon>
        <taxon>Ruminantia</taxon>
        <taxon>Pecora</taxon>
        <taxon>Cervidae</taxon>
        <taxon>Odocoileinae</taxon>
        <taxon>Rangifer</taxon>
    </lineage>
</organism>